<gene>
    <name evidence="1" type="ORF">LCGC14_1383040</name>
</gene>
<proteinExistence type="predicted"/>
<protein>
    <recommendedName>
        <fullName evidence="2">YozE SAM-like domain-containing protein</fullName>
    </recommendedName>
</protein>
<organism evidence="1">
    <name type="scientific">marine sediment metagenome</name>
    <dbReference type="NCBI Taxonomy" id="412755"/>
    <lineage>
        <taxon>unclassified sequences</taxon>
        <taxon>metagenomes</taxon>
        <taxon>ecological metagenomes</taxon>
    </lineage>
</organism>
<sequence>MDKEELDNEKKYSEEFFRLTMDGDFKDFDTLKDLIDFLLKNWDEHSFYASIRKLYETSKKHEYKGQ</sequence>
<dbReference type="EMBL" id="LAZR01008857">
    <property type="protein sequence ID" value="KKM76155.1"/>
    <property type="molecule type" value="Genomic_DNA"/>
</dbReference>
<comment type="caution">
    <text evidence="1">The sequence shown here is derived from an EMBL/GenBank/DDBJ whole genome shotgun (WGS) entry which is preliminary data.</text>
</comment>
<name>A0A0F9MHK4_9ZZZZ</name>
<evidence type="ECO:0008006" key="2">
    <source>
        <dbReference type="Google" id="ProtNLM"/>
    </source>
</evidence>
<dbReference type="AlphaFoldDB" id="A0A0F9MHK4"/>
<evidence type="ECO:0000313" key="1">
    <source>
        <dbReference type="EMBL" id="KKM76155.1"/>
    </source>
</evidence>
<reference evidence="1" key="1">
    <citation type="journal article" date="2015" name="Nature">
        <title>Complex archaea that bridge the gap between prokaryotes and eukaryotes.</title>
        <authorList>
            <person name="Spang A."/>
            <person name="Saw J.H."/>
            <person name="Jorgensen S.L."/>
            <person name="Zaremba-Niedzwiedzka K."/>
            <person name="Martijn J."/>
            <person name="Lind A.E."/>
            <person name="van Eijk R."/>
            <person name="Schleper C."/>
            <person name="Guy L."/>
            <person name="Ettema T.J."/>
        </authorList>
    </citation>
    <scope>NUCLEOTIDE SEQUENCE</scope>
</reference>
<accession>A0A0F9MHK4</accession>